<dbReference type="Gene3D" id="1.25.40.20">
    <property type="entry name" value="Ankyrin repeat-containing domain"/>
    <property type="match status" value="1"/>
</dbReference>
<protein>
    <submittedName>
        <fullName evidence="3">Uncharacterized protein</fullName>
    </submittedName>
</protein>
<dbReference type="PROSITE" id="PS50297">
    <property type="entry name" value="ANK_REP_REGION"/>
    <property type="match status" value="1"/>
</dbReference>
<dbReference type="InterPro" id="IPR036770">
    <property type="entry name" value="Ankyrin_rpt-contain_sf"/>
</dbReference>
<proteinExistence type="predicted"/>
<name>A0AAV1X2Z1_LUPLU</name>
<dbReference type="Proteomes" id="UP001497480">
    <property type="component" value="Unassembled WGS sequence"/>
</dbReference>
<comment type="caution">
    <text evidence="3">The sequence shown here is derived from an EMBL/GenBank/DDBJ whole genome shotgun (WGS) entry which is preliminary data.</text>
</comment>
<evidence type="ECO:0000256" key="1">
    <source>
        <dbReference type="ARBA" id="ARBA00004413"/>
    </source>
</evidence>
<dbReference type="PROSITE" id="PS50088">
    <property type="entry name" value="ANK_REPEAT"/>
    <property type="match status" value="1"/>
</dbReference>
<dbReference type="SMART" id="SM00248">
    <property type="entry name" value="ANK"/>
    <property type="match status" value="1"/>
</dbReference>
<dbReference type="Pfam" id="PF00023">
    <property type="entry name" value="Ank"/>
    <property type="match status" value="1"/>
</dbReference>
<dbReference type="SUPFAM" id="SSF48403">
    <property type="entry name" value="Ankyrin repeat"/>
    <property type="match status" value="1"/>
</dbReference>
<evidence type="ECO:0000313" key="3">
    <source>
        <dbReference type="EMBL" id="CAL0315958.1"/>
    </source>
</evidence>
<keyword evidence="2" id="KW-0040">ANK repeat</keyword>
<organism evidence="3 4">
    <name type="scientific">Lupinus luteus</name>
    <name type="common">European yellow lupine</name>
    <dbReference type="NCBI Taxonomy" id="3873"/>
    <lineage>
        <taxon>Eukaryota</taxon>
        <taxon>Viridiplantae</taxon>
        <taxon>Streptophyta</taxon>
        <taxon>Embryophyta</taxon>
        <taxon>Tracheophyta</taxon>
        <taxon>Spermatophyta</taxon>
        <taxon>Magnoliopsida</taxon>
        <taxon>eudicotyledons</taxon>
        <taxon>Gunneridae</taxon>
        <taxon>Pentapetalae</taxon>
        <taxon>rosids</taxon>
        <taxon>fabids</taxon>
        <taxon>Fabales</taxon>
        <taxon>Fabaceae</taxon>
        <taxon>Papilionoideae</taxon>
        <taxon>50 kb inversion clade</taxon>
        <taxon>genistoids sensu lato</taxon>
        <taxon>core genistoids</taxon>
        <taxon>Genisteae</taxon>
        <taxon>Lupinus</taxon>
    </lineage>
</organism>
<evidence type="ECO:0000256" key="2">
    <source>
        <dbReference type="PROSITE-ProRule" id="PRU00023"/>
    </source>
</evidence>
<dbReference type="AlphaFoldDB" id="A0AAV1X2Z1"/>
<evidence type="ECO:0000313" key="4">
    <source>
        <dbReference type="Proteomes" id="UP001497480"/>
    </source>
</evidence>
<comment type="subcellular location">
    <subcellularLocation>
        <location evidence="1">Cell membrane</location>
        <topology evidence="1">Peripheral membrane protein</topology>
        <orientation evidence="1">Cytoplasmic side</orientation>
    </subcellularLocation>
</comment>
<reference evidence="3 4" key="1">
    <citation type="submission" date="2024-03" db="EMBL/GenBank/DDBJ databases">
        <authorList>
            <person name="Martinez-Hernandez J."/>
        </authorList>
    </citation>
    <scope>NUCLEOTIDE SEQUENCE [LARGE SCALE GENOMIC DNA]</scope>
</reference>
<accession>A0AAV1X2Z1</accession>
<keyword evidence="4" id="KW-1185">Reference proteome</keyword>
<gene>
    <name evidence="3" type="ORF">LLUT_LOCUS17018</name>
</gene>
<dbReference type="InterPro" id="IPR002110">
    <property type="entry name" value="Ankyrin_rpt"/>
</dbReference>
<feature type="repeat" description="ANK" evidence="2">
    <location>
        <begin position="43"/>
        <end position="75"/>
    </location>
</feature>
<dbReference type="GO" id="GO:0005886">
    <property type="term" value="C:plasma membrane"/>
    <property type="evidence" value="ECO:0007669"/>
    <property type="project" value="UniProtKB-SubCell"/>
</dbReference>
<sequence>MLSIVSSPASPVSYIQIMAKPLISSSIKSMTNLAGGKLNISDGGATPLHIAADNGSLELINCLLKSGADPNISDEERNISMNPFTFLVRFAFVFVSLPVFL</sequence>
<dbReference type="EMBL" id="CAXHTB010000011">
    <property type="protein sequence ID" value="CAL0315958.1"/>
    <property type="molecule type" value="Genomic_DNA"/>
</dbReference>